<feature type="transmembrane region" description="Helical" evidence="6">
    <location>
        <begin position="271"/>
        <end position="289"/>
    </location>
</feature>
<dbReference type="InterPro" id="IPR002645">
    <property type="entry name" value="STAS_dom"/>
</dbReference>
<dbReference type="Gene3D" id="3.30.750.24">
    <property type="entry name" value="STAS domain"/>
    <property type="match status" value="1"/>
</dbReference>
<dbReference type="PANTHER" id="PTHR11814">
    <property type="entry name" value="SULFATE TRANSPORTER"/>
    <property type="match status" value="1"/>
</dbReference>
<keyword evidence="2 6" id="KW-0812">Transmembrane</keyword>
<evidence type="ECO:0000256" key="6">
    <source>
        <dbReference type="SAM" id="Phobius"/>
    </source>
</evidence>
<comment type="caution">
    <text evidence="8">The sequence shown here is derived from an EMBL/GenBank/DDBJ whole genome shotgun (WGS) entry which is preliminary data.</text>
</comment>
<dbReference type="InterPro" id="IPR001902">
    <property type="entry name" value="SLC26A/SulP_fam"/>
</dbReference>
<dbReference type="Proteomes" id="UP001303046">
    <property type="component" value="Unassembled WGS sequence"/>
</dbReference>
<feature type="transmembrane region" description="Helical" evidence="6">
    <location>
        <begin position="487"/>
        <end position="515"/>
    </location>
</feature>
<feature type="domain" description="STAS" evidence="7">
    <location>
        <begin position="538"/>
        <end position="682"/>
    </location>
</feature>
<feature type="region of interest" description="Disordered" evidence="5">
    <location>
        <begin position="697"/>
        <end position="736"/>
    </location>
</feature>
<feature type="transmembrane region" description="Helical" evidence="6">
    <location>
        <begin position="310"/>
        <end position="328"/>
    </location>
</feature>
<dbReference type="Pfam" id="PF00916">
    <property type="entry name" value="Sulfate_transp"/>
    <property type="match status" value="1"/>
</dbReference>
<evidence type="ECO:0000256" key="5">
    <source>
        <dbReference type="SAM" id="MobiDB-lite"/>
    </source>
</evidence>
<organism evidence="8 9">
    <name type="scientific">Necator americanus</name>
    <name type="common">Human hookworm</name>
    <dbReference type="NCBI Taxonomy" id="51031"/>
    <lineage>
        <taxon>Eukaryota</taxon>
        <taxon>Metazoa</taxon>
        <taxon>Ecdysozoa</taxon>
        <taxon>Nematoda</taxon>
        <taxon>Chromadorea</taxon>
        <taxon>Rhabditida</taxon>
        <taxon>Rhabditina</taxon>
        <taxon>Rhabditomorpha</taxon>
        <taxon>Strongyloidea</taxon>
        <taxon>Ancylostomatidae</taxon>
        <taxon>Bunostominae</taxon>
        <taxon>Necator</taxon>
    </lineage>
</organism>
<evidence type="ECO:0000256" key="2">
    <source>
        <dbReference type="ARBA" id="ARBA00022692"/>
    </source>
</evidence>
<accession>A0ABR1BSM5</accession>
<feature type="transmembrane region" description="Helical" evidence="6">
    <location>
        <begin position="392"/>
        <end position="410"/>
    </location>
</feature>
<evidence type="ECO:0000259" key="7">
    <source>
        <dbReference type="PROSITE" id="PS50801"/>
    </source>
</evidence>
<gene>
    <name evidence="8" type="primary">Necator_chrI.g2274</name>
    <name evidence="8" type="ORF">RB195_006147</name>
</gene>
<feature type="region of interest" description="Disordered" evidence="5">
    <location>
        <begin position="580"/>
        <end position="599"/>
    </location>
</feature>
<evidence type="ECO:0000313" key="8">
    <source>
        <dbReference type="EMBL" id="KAK6728905.1"/>
    </source>
</evidence>
<comment type="subcellular location">
    <subcellularLocation>
        <location evidence="1">Membrane</location>
        <topology evidence="1">Multi-pass membrane protein</topology>
    </subcellularLocation>
</comment>
<dbReference type="EMBL" id="JAVFWL010000001">
    <property type="protein sequence ID" value="KAK6728905.1"/>
    <property type="molecule type" value="Genomic_DNA"/>
</dbReference>
<dbReference type="NCBIfam" id="TIGR00815">
    <property type="entry name" value="sulP"/>
    <property type="match status" value="1"/>
</dbReference>
<evidence type="ECO:0000256" key="1">
    <source>
        <dbReference type="ARBA" id="ARBA00004141"/>
    </source>
</evidence>
<feature type="transmembrane region" description="Helical" evidence="6">
    <location>
        <begin position="358"/>
        <end position="380"/>
    </location>
</feature>
<evidence type="ECO:0000256" key="4">
    <source>
        <dbReference type="ARBA" id="ARBA00023136"/>
    </source>
</evidence>
<feature type="compositionally biased region" description="Polar residues" evidence="5">
    <location>
        <begin position="699"/>
        <end position="714"/>
    </location>
</feature>
<keyword evidence="4 6" id="KW-0472">Membrane</keyword>
<feature type="transmembrane region" description="Helical" evidence="6">
    <location>
        <begin position="430"/>
        <end position="450"/>
    </location>
</feature>
<keyword evidence="9" id="KW-1185">Reference proteome</keyword>
<dbReference type="InterPro" id="IPR011547">
    <property type="entry name" value="SLC26A/SulP_dom"/>
</dbReference>
<reference evidence="8 9" key="1">
    <citation type="submission" date="2023-08" db="EMBL/GenBank/DDBJ databases">
        <title>A Necator americanus chromosomal reference genome.</title>
        <authorList>
            <person name="Ilik V."/>
            <person name="Petrzelkova K.J."/>
            <person name="Pardy F."/>
            <person name="Fuh T."/>
            <person name="Niatou-Singa F.S."/>
            <person name="Gouil Q."/>
            <person name="Baker L."/>
            <person name="Ritchie M.E."/>
            <person name="Jex A.R."/>
            <person name="Gazzola D."/>
            <person name="Li H."/>
            <person name="Toshio Fujiwara R."/>
            <person name="Zhan B."/>
            <person name="Aroian R.V."/>
            <person name="Pafco B."/>
            <person name="Schwarz E.M."/>
        </authorList>
    </citation>
    <scope>NUCLEOTIDE SEQUENCE [LARGE SCALE GENOMIC DNA]</scope>
    <source>
        <strain evidence="8 9">Aroian</strain>
        <tissue evidence="8">Whole animal</tissue>
    </source>
</reference>
<name>A0ABR1BSM5_NECAM</name>
<dbReference type="SUPFAM" id="SSF52091">
    <property type="entry name" value="SpoIIaa-like"/>
    <property type="match status" value="1"/>
</dbReference>
<feature type="transmembrane region" description="Helical" evidence="6">
    <location>
        <begin position="191"/>
        <end position="211"/>
    </location>
</feature>
<dbReference type="InterPro" id="IPR036513">
    <property type="entry name" value="STAS_dom_sf"/>
</dbReference>
<feature type="transmembrane region" description="Helical" evidence="6">
    <location>
        <begin position="223"/>
        <end position="241"/>
    </location>
</feature>
<sequence>MRAAVEELEQLCKMSAIDSGERPPMNQEEYDAECGGKPSNDVPVLRKVGRALHSSYCYPFTGVRPFLHTLFGFMPILDWLPKYKFKEDLISDAIGGFTTGVMHVPQGIAYSVLAGVDPVYGLYSSCFPAFFYMFFGTSRHASIGSFAVVALMAGVANDKVMQTRGGGSVELARNSTDSLFDVVTHYDVTPIQIATMLTFSIGVWQILCALLRLQFVMTYFSDPLVSGFTTGAAVHVLLAQVDDIMGVRVPKVSGPGYLFVRVYDLAVRVPQVNYVALAVSFASMTFLFAGKEFLSPYLAKKFKLKLPIPYELILVAITAGLSTLFHWHENNSLEIVGDIPAGLPEPQLPTFSILKECLMQSIGIAIVIIAVHISMAKMLGKKFNYHVDDSQELYAIGLTSVLGGFFPVYPVSTALGRTMVNVKSGSKTQLSTVFSCAFLLAIILWLGPLLRDLPKCVLASIITVALKSMFSKYGELKRIYPVSKIDFIIWIVSFVCTAFIDVMEGLAISLLFGLFTVICRSQCPKWQYFFQTVEDQQNGEKTSDNPDICVFRFDGPLLFTNVERFKNSLKNTIDHWMAGQEKKKSEESKRVGDSSDIRRPQNLHKKEELRFLIIDCSSIAYCDYMAANAFNELAKEFKDTGGILYIAGANGELRSALEASGFFKKVEKENVFPTLKDAIAIANRKGSALHLLTEAKKGQQMNQLNSPQPPSVTGTSSASLPTTPPSPTVRFNPSKQ</sequence>
<dbReference type="CDD" id="cd07042">
    <property type="entry name" value="STAS_SulP_like_sulfate_transporter"/>
    <property type="match status" value="1"/>
</dbReference>
<dbReference type="PROSITE" id="PS50801">
    <property type="entry name" value="STAS"/>
    <property type="match status" value="1"/>
</dbReference>
<keyword evidence="3 6" id="KW-1133">Transmembrane helix</keyword>
<evidence type="ECO:0000256" key="3">
    <source>
        <dbReference type="ARBA" id="ARBA00022989"/>
    </source>
</evidence>
<evidence type="ECO:0000313" key="9">
    <source>
        <dbReference type="Proteomes" id="UP001303046"/>
    </source>
</evidence>
<protein>
    <recommendedName>
        <fullName evidence="7">STAS domain-containing protein</fullName>
    </recommendedName>
</protein>
<proteinExistence type="predicted"/>
<dbReference type="Pfam" id="PF01740">
    <property type="entry name" value="STAS"/>
    <property type="match status" value="1"/>
</dbReference>